<dbReference type="Gene3D" id="1.10.600.10">
    <property type="entry name" value="Farnesyl Diphosphate Synthase"/>
    <property type="match status" value="1"/>
</dbReference>
<dbReference type="OrthoDB" id="9787280at2"/>
<dbReference type="PANTHER" id="PTHR31480">
    <property type="entry name" value="BIFUNCTIONAL LYCOPENE CYCLASE/PHYTOENE SYNTHASE"/>
    <property type="match status" value="1"/>
</dbReference>
<dbReference type="InterPro" id="IPR002060">
    <property type="entry name" value="Squ/phyt_synthse"/>
</dbReference>
<name>A0A1V9EKN5_9BACT</name>
<accession>A0A1V9EKN5</accession>
<dbReference type="GO" id="GO:0004311">
    <property type="term" value="F:geranylgeranyl diphosphate synthase activity"/>
    <property type="evidence" value="ECO:0007669"/>
    <property type="project" value="InterPro"/>
</dbReference>
<dbReference type="InterPro" id="IPR033904">
    <property type="entry name" value="Trans_IPPS_HH"/>
</dbReference>
<sequence length="278" mass="32294">MKYLFDRVSIECSRLTTKTYSTSFSLGILFLARPLRNPIYAIYGFVRFADEIVDSFQGYNKKELLATFRNDTEAALRDKISLNPVLNAFQAVVHEYGIDRKWIDIFLDSMEMDLYFQTYNEESYKKYILGSAEAVGLMCLHVFTNGDTGLYEKLKPYAMRLGAAFQKVNFLRDAQADNLQLGRTYFPSVNLRNFSKADKEKIEKEIAEDFAEALKGIKMLPASSKKGVYLAYYYYWVLFKKIKKLPAEKILSERIRIPNYQKLVLMVESNVKCQLNIF</sequence>
<dbReference type="SFLD" id="SFLDS00005">
    <property type="entry name" value="Isoprenoid_Synthase_Type_I"/>
    <property type="match status" value="1"/>
</dbReference>
<protein>
    <submittedName>
        <fullName evidence="1">Phytoene synthase</fullName>
    </submittedName>
</protein>
<proteinExistence type="predicted"/>
<dbReference type="RefSeq" id="WP_081170863.1">
    <property type="nucleotide sequence ID" value="NZ_LWBP01000243.1"/>
</dbReference>
<dbReference type="SUPFAM" id="SSF48576">
    <property type="entry name" value="Terpenoid synthases"/>
    <property type="match status" value="1"/>
</dbReference>
<dbReference type="SFLD" id="SFLDG01018">
    <property type="entry name" value="Squalene/Phytoene_Synthase_Lik"/>
    <property type="match status" value="1"/>
</dbReference>
<evidence type="ECO:0000313" key="1">
    <source>
        <dbReference type="EMBL" id="OQP46713.1"/>
    </source>
</evidence>
<organism evidence="1 2">
    <name type="scientific">Niastella populi</name>
    <dbReference type="NCBI Taxonomy" id="550983"/>
    <lineage>
        <taxon>Bacteria</taxon>
        <taxon>Pseudomonadati</taxon>
        <taxon>Bacteroidota</taxon>
        <taxon>Chitinophagia</taxon>
        <taxon>Chitinophagales</taxon>
        <taxon>Chitinophagaceae</taxon>
        <taxon>Niastella</taxon>
    </lineage>
</organism>
<dbReference type="CDD" id="cd00683">
    <property type="entry name" value="Trans_IPPS_HH"/>
    <property type="match status" value="1"/>
</dbReference>
<keyword evidence="2" id="KW-1185">Reference proteome</keyword>
<dbReference type="InterPro" id="IPR044843">
    <property type="entry name" value="Trans_IPPS_bact-type"/>
</dbReference>
<dbReference type="SFLD" id="SFLDG01212">
    <property type="entry name" value="Phytoene_synthase_like"/>
    <property type="match status" value="1"/>
</dbReference>
<dbReference type="STRING" id="550983.A4R26_08330"/>
<evidence type="ECO:0000313" key="2">
    <source>
        <dbReference type="Proteomes" id="UP000192276"/>
    </source>
</evidence>
<dbReference type="GO" id="GO:0016114">
    <property type="term" value="P:terpenoid biosynthetic process"/>
    <property type="evidence" value="ECO:0007669"/>
    <property type="project" value="UniProtKB-ARBA"/>
</dbReference>
<dbReference type="AlphaFoldDB" id="A0A1V9EKN5"/>
<dbReference type="GO" id="GO:0051996">
    <property type="term" value="F:squalene synthase [NAD(P)H] activity"/>
    <property type="evidence" value="ECO:0007669"/>
    <property type="project" value="InterPro"/>
</dbReference>
<comment type="caution">
    <text evidence="1">The sequence shown here is derived from an EMBL/GenBank/DDBJ whole genome shotgun (WGS) entry which is preliminary data.</text>
</comment>
<dbReference type="Proteomes" id="UP000192276">
    <property type="component" value="Unassembled WGS sequence"/>
</dbReference>
<dbReference type="EMBL" id="LWBP01000243">
    <property type="protein sequence ID" value="OQP46713.1"/>
    <property type="molecule type" value="Genomic_DNA"/>
</dbReference>
<dbReference type="InterPro" id="IPR008949">
    <property type="entry name" value="Isoprenoid_synthase_dom_sf"/>
</dbReference>
<reference evidence="2" key="1">
    <citation type="submission" date="2016-04" db="EMBL/GenBank/DDBJ databases">
        <authorList>
            <person name="Chen L."/>
            <person name="Zhuang W."/>
            <person name="Wang G."/>
        </authorList>
    </citation>
    <scope>NUCLEOTIDE SEQUENCE [LARGE SCALE GENOMIC DNA]</scope>
    <source>
        <strain evidence="2">208</strain>
    </source>
</reference>
<gene>
    <name evidence="1" type="ORF">A4R26_08330</name>
</gene>
<dbReference type="Pfam" id="PF00494">
    <property type="entry name" value="SQS_PSY"/>
    <property type="match status" value="1"/>
</dbReference>